<dbReference type="RefSeq" id="WP_253243788.1">
    <property type="nucleotide sequence ID" value="NZ_JAMYJR010000065.1"/>
</dbReference>
<dbReference type="EMBL" id="JAMYJR010000065">
    <property type="protein sequence ID" value="MCO8277780.1"/>
    <property type="molecule type" value="Genomic_DNA"/>
</dbReference>
<comment type="caution">
    <text evidence="1">The sequence shown here is derived from an EMBL/GenBank/DDBJ whole genome shotgun (WGS) entry which is preliminary data.</text>
</comment>
<reference evidence="1 2" key="1">
    <citation type="submission" date="2022-06" db="EMBL/GenBank/DDBJ databases">
        <title>New Species of the Genus Actinoplanes, ActinopZanes ferrugineus.</title>
        <authorList>
            <person name="Ding P."/>
        </authorList>
    </citation>
    <scope>NUCLEOTIDE SEQUENCE [LARGE SCALE GENOMIC DNA]</scope>
    <source>
        <strain evidence="1 2">TRM88003</strain>
    </source>
</reference>
<evidence type="ECO:0000313" key="2">
    <source>
        <dbReference type="Proteomes" id="UP001523369"/>
    </source>
</evidence>
<dbReference type="Proteomes" id="UP001523369">
    <property type="component" value="Unassembled WGS sequence"/>
</dbReference>
<sequence length="180" mass="19047">MTSHPNGVPWRPYLRALVEAGLDVASAAGWIAAAELPPARRRLARTALAAAIAATTIPGLRADRSAAVTPTDSPRLPYVDVGIRLPAAEPPDNDGSSRRRAVAVGTALTAAAAVTVGTTMASRYLERRWLARLTRNGHPHPHRALAIRVAALYALVAVPSRLLAVRSEAPVHPEEPPPPR</sequence>
<proteinExistence type="predicted"/>
<protein>
    <submittedName>
        <fullName evidence="1">Uncharacterized protein</fullName>
    </submittedName>
</protein>
<gene>
    <name evidence="1" type="ORF">M1L60_45135</name>
</gene>
<name>A0ABT1E6K4_9ACTN</name>
<organism evidence="1 2">
    <name type="scientific">Paractinoplanes aksuensis</name>
    <dbReference type="NCBI Taxonomy" id="2939490"/>
    <lineage>
        <taxon>Bacteria</taxon>
        <taxon>Bacillati</taxon>
        <taxon>Actinomycetota</taxon>
        <taxon>Actinomycetes</taxon>
        <taxon>Micromonosporales</taxon>
        <taxon>Micromonosporaceae</taxon>
        <taxon>Paractinoplanes</taxon>
    </lineage>
</organism>
<accession>A0ABT1E6K4</accession>
<keyword evidence="2" id="KW-1185">Reference proteome</keyword>
<evidence type="ECO:0000313" key="1">
    <source>
        <dbReference type="EMBL" id="MCO8277780.1"/>
    </source>
</evidence>